<proteinExistence type="predicted"/>
<dbReference type="Proteomes" id="UP000189818">
    <property type="component" value="Unassembled WGS sequence"/>
</dbReference>
<dbReference type="STRING" id="439228.SAMN06295920_111199"/>
<evidence type="ECO:0000313" key="2">
    <source>
        <dbReference type="Proteomes" id="UP000189818"/>
    </source>
</evidence>
<sequence>MTKQAKRTVQRLGSVKRDTRSILPFGVEEFSGAPLYRPAV</sequence>
<dbReference type="EMBL" id="FUYM01000011">
    <property type="protein sequence ID" value="SKC02695.1"/>
    <property type="molecule type" value="Genomic_DNA"/>
</dbReference>
<protein>
    <submittedName>
        <fullName evidence="1">Uncharacterized protein</fullName>
    </submittedName>
</protein>
<evidence type="ECO:0000313" key="1">
    <source>
        <dbReference type="EMBL" id="SKC02695.1"/>
    </source>
</evidence>
<dbReference type="RefSeq" id="WP_268878259.1">
    <property type="nucleotide sequence ID" value="NZ_FUYM01000011.1"/>
</dbReference>
<accession>A0A1T5G2I1</accession>
<organism evidence="1 2">
    <name type="scientific">Rhizorhabdus histidinilytica</name>
    <dbReference type="NCBI Taxonomy" id="439228"/>
    <lineage>
        <taxon>Bacteria</taxon>
        <taxon>Pseudomonadati</taxon>
        <taxon>Pseudomonadota</taxon>
        <taxon>Alphaproteobacteria</taxon>
        <taxon>Sphingomonadales</taxon>
        <taxon>Sphingomonadaceae</taxon>
        <taxon>Rhizorhabdus</taxon>
    </lineage>
</organism>
<name>A0A1T5G2I1_9SPHN</name>
<dbReference type="AlphaFoldDB" id="A0A1T5G2I1"/>
<keyword evidence="2" id="KW-1185">Reference proteome</keyword>
<reference evidence="2" key="1">
    <citation type="submission" date="2017-02" db="EMBL/GenBank/DDBJ databases">
        <authorList>
            <person name="Varghese N."/>
            <person name="Submissions S."/>
        </authorList>
    </citation>
    <scope>NUCLEOTIDE SEQUENCE [LARGE SCALE GENOMIC DNA]</scope>
    <source>
        <strain evidence="2">UM2</strain>
    </source>
</reference>
<gene>
    <name evidence="1" type="ORF">SAMN06295920_111199</name>
</gene>